<evidence type="ECO:0000313" key="7">
    <source>
        <dbReference type="EMBL" id="CAF1577089.1"/>
    </source>
</evidence>
<evidence type="ECO:0000313" key="8">
    <source>
        <dbReference type="EMBL" id="CAF3906789.1"/>
    </source>
</evidence>
<dbReference type="EMBL" id="CAJNOV010015615">
    <property type="protein sequence ID" value="CAF1577089.1"/>
    <property type="molecule type" value="Genomic_DNA"/>
</dbReference>
<keyword evidence="6" id="KW-0812">Transmembrane</keyword>
<comment type="subcellular location">
    <subcellularLocation>
        <location evidence="1">Secreted</location>
    </subcellularLocation>
</comment>
<dbReference type="AlphaFoldDB" id="A0A815YWB7"/>
<evidence type="ECO:0000256" key="3">
    <source>
        <dbReference type="ARBA" id="ARBA00022525"/>
    </source>
</evidence>
<dbReference type="Proteomes" id="UP000663855">
    <property type="component" value="Unassembled WGS sequence"/>
</dbReference>
<comment type="caution">
    <text evidence="7">The sequence shown here is derived from an EMBL/GenBank/DDBJ whole genome shotgun (WGS) entry which is preliminary data.</text>
</comment>
<evidence type="ECO:0000256" key="5">
    <source>
        <dbReference type="ARBA" id="ARBA00023180"/>
    </source>
</evidence>
<dbReference type="PANTHER" id="PTHR18820">
    <property type="entry name" value="LEG1"/>
    <property type="match status" value="1"/>
</dbReference>
<evidence type="ECO:0000256" key="1">
    <source>
        <dbReference type="ARBA" id="ARBA00004613"/>
    </source>
</evidence>
<evidence type="ECO:0000256" key="6">
    <source>
        <dbReference type="SAM" id="Phobius"/>
    </source>
</evidence>
<keyword evidence="6" id="KW-1133">Transmembrane helix</keyword>
<dbReference type="Pfam" id="PF05612">
    <property type="entry name" value="Leg1"/>
    <property type="match status" value="1"/>
</dbReference>
<reference evidence="7" key="1">
    <citation type="submission" date="2021-02" db="EMBL/GenBank/DDBJ databases">
        <authorList>
            <person name="Nowell W R."/>
        </authorList>
    </citation>
    <scope>NUCLEOTIDE SEQUENCE</scope>
</reference>
<dbReference type="EMBL" id="CAJOBH010002441">
    <property type="protein sequence ID" value="CAF3906789.1"/>
    <property type="molecule type" value="Genomic_DNA"/>
</dbReference>
<keyword evidence="5" id="KW-0325">Glycoprotein</keyword>
<feature type="transmembrane region" description="Helical" evidence="6">
    <location>
        <begin position="48"/>
        <end position="64"/>
    </location>
</feature>
<keyword evidence="3" id="KW-0964">Secreted</keyword>
<dbReference type="Proteomes" id="UP000681967">
    <property type="component" value="Unassembled WGS sequence"/>
</dbReference>
<evidence type="ECO:0000313" key="9">
    <source>
        <dbReference type="Proteomes" id="UP000663855"/>
    </source>
</evidence>
<dbReference type="GO" id="GO:0005615">
    <property type="term" value="C:extracellular space"/>
    <property type="evidence" value="ECO:0007669"/>
    <property type="project" value="TreeGrafter"/>
</dbReference>
<protein>
    <submittedName>
        <fullName evidence="7">Uncharacterized protein</fullName>
    </submittedName>
</protein>
<keyword evidence="4" id="KW-0732">Signal</keyword>
<name>A0A815YWB7_9BILA</name>
<dbReference type="InterPro" id="IPR008499">
    <property type="entry name" value="Leg1"/>
</dbReference>
<gene>
    <name evidence="8" type="ORF">BYL167_LOCUS8765</name>
    <name evidence="7" type="ORF">CJN711_LOCUS32574</name>
</gene>
<keyword evidence="6" id="KW-0472">Membrane</keyword>
<sequence>MPFCASSNASNILFALQSQFGWLFRSNRLFTNDTMNISTNSWWGSTNYYLSVILFLVATDIGLIKKSDRSAKSKNLPETVNKSLKILMSFRFDWLSIIEKVWARLTFNYEAKVYAQNTLDKMSESKLVALKNLAKAITNTFLYRSDHLSNI</sequence>
<dbReference type="PANTHER" id="PTHR18820:SF1">
    <property type="entry name" value="PROTEIN LEG1 HOMOLOG"/>
    <property type="match status" value="1"/>
</dbReference>
<proteinExistence type="inferred from homology"/>
<evidence type="ECO:0000256" key="2">
    <source>
        <dbReference type="ARBA" id="ARBA00009122"/>
    </source>
</evidence>
<organism evidence="7 9">
    <name type="scientific">Rotaria magnacalcarata</name>
    <dbReference type="NCBI Taxonomy" id="392030"/>
    <lineage>
        <taxon>Eukaryota</taxon>
        <taxon>Metazoa</taxon>
        <taxon>Spiralia</taxon>
        <taxon>Gnathifera</taxon>
        <taxon>Rotifera</taxon>
        <taxon>Eurotatoria</taxon>
        <taxon>Bdelloidea</taxon>
        <taxon>Philodinida</taxon>
        <taxon>Philodinidae</taxon>
        <taxon>Rotaria</taxon>
    </lineage>
</organism>
<comment type="similarity">
    <text evidence="2">Belongs to the LEG1 family.</text>
</comment>
<accession>A0A815YWB7</accession>
<evidence type="ECO:0000256" key="4">
    <source>
        <dbReference type="ARBA" id="ARBA00022729"/>
    </source>
</evidence>